<evidence type="ECO:0000313" key="3">
    <source>
        <dbReference type="Proteomes" id="UP000053558"/>
    </source>
</evidence>
<protein>
    <submittedName>
        <fullName evidence="2">Uncharacterized protein</fullName>
    </submittedName>
</protein>
<evidence type="ECO:0000256" key="1">
    <source>
        <dbReference type="SAM" id="Phobius"/>
    </source>
</evidence>
<dbReference type="GeneID" id="19208855"/>
<keyword evidence="1" id="KW-1133">Transmembrane helix</keyword>
<accession>A0A5M3MXF5</accession>
<dbReference type="Proteomes" id="UP000053558">
    <property type="component" value="Unassembled WGS sequence"/>
</dbReference>
<dbReference type="RefSeq" id="XP_007765391.1">
    <property type="nucleotide sequence ID" value="XM_007767201.1"/>
</dbReference>
<feature type="transmembrane region" description="Helical" evidence="1">
    <location>
        <begin position="12"/>
        <end position="31"/>
    </location>
</feature>
<keyword evidence="1" id="KW-0472">Membrane</keyword>
<reference evidence="3" key="1">
    <citation type="journal article" date="2012" name="Science">
        <title>The Paleozoic origin of enzymatic lignin decomposition reconstructed from 31 fungal genomes.</title>
        <authorList>
            <person name="Floudas D."/>
            <person name="Binder M."/>
            <person name="Riley R."/>
            <person name="Barry K."/>
            <person name="Blanchette R.A."/>
            <person name="Henrissat B."/>
            <person name="Martinez A.T."/>
            <person name="Otillar R."/>
            <person name="Spatafora J.W."/>
            <person name="Yadav J.S."/>
            <person name="Aerts A."/>
            <person name="Benoit I."/>
            <person name="Boyd A."/>
            <person name="Carlson A."/>
            <person name="Copeland A."/>
            <person name="Coutinho P.M."/>
            <person name="de Vries R.P."/>
            <person name="Ferreira P."/>
            <person name="Findley K."/>
            <person name="Foster B."/>
            <person name="Gaskell J."/>
            <person name="Glotzer D."/>
            <person name="Gorecki P."/>
            <person name="Heitman J."/>
            <person name="Hesse C."/>
            <person name="Hori C."/>
            <person name="Igarashi K."/>
            <person name="Jurgens J.A."/>
            <person name="Kallen N."/>
            <person name="Kersten P."/>
            <person name="Kohler A."/>
            <person name="Kuees U."/>
            <person name="Kumar T.K.A."/>
            <person name="Kuo A."/>
            <person name="LaButti K."/>
            <person name="Larrondo L.F."/>
            <person name="Lindquist E."/>
            <person name="Ling A."/>
            <person name="Lombard V."/>
            <person name="Lucas S."/>
            <person name="Lundell T."/>
            <person name="Martin R."/>
            <person name="McLaughlin D.J."/>
            <person name="Morgenstern I."/>
            <person name="Morin E."/>
            <person name="Murat C."/>
            <person name="Nagy L.G."/>
            <person name="Nolan M."/>
            <person name="Ohm R.A."/>
            <person name="Patyshakuliyeva A."/>
            <person name="Rokas A."/>
            <person name="Ruiz-Duenas F.J."/>
            <person name="Sabat G."/>
            <person name="Salamov A."/>
            <person name="Samejima M."/>
            <person name="Schmutz J."/>
            <person name="Slot J.C."/>
            <person name="St John F."/>
            <person name="Stenlid J."/>
            <person name="Sun H."/>
            <person name="Sun S."/>
            <person name="Syed K."/>
            <person name="Tsang A."/>
            <person name="Wiebenga A."/>
            <person name="Young D."/>
            <person name="Pisabarro A."/>
            <person name="Eastwood D.C."/>
            <person name="Martin F."/>
            <person name="Cullen D."/>
            <person name="Grigoriev I.V."/>
            <person name="Hibbett D.S."/>
        </authorList>
    </citation>
    <scope>NUCLEOTIDE SEQUENCE [LARGE SCALE GENOMIC DNA]</scope>
    <source>
        <strain evidence="3">RWD-64-598 SS2</strain>
    </source>
</reference>
<keyword evidence="3" id="KW-1185">Reference proteome</keyword>
<dbReference type="EMBL" id="JH711575">
    <property type="protein sequence ID" value="EIW83772.1"/>
    <property type="molecule type" value="Genomic_DNA"/>
</dbReference>
<organism evidence="2 3">
    <name type="scientific">Coniophora puteana (strain RWD-64-598)</name>
    <name type="common">Brown rot fungus</name>
    <dbReference type="NCBI Taxonomy" id="741705"/>
    <lineage>
        <taxon>Eukaryota</taxon>
        <taxon>Fungi</taxon>
        <taxon>Dikarya</taxon>
        <taxon>Basidiomycota</taxon>
        <taxon>Agaricomycotina</taxon>
        <taxon>Agaricomycetes</taxon>
        <taxon>Agaricomycetidae</taxon>
        <taxon>Boletales</taxon>
        <taxon>Coniophorineae</taxon>
        <taxon>Coniophoraceae</taxon>
        <taxon>Coniophora</taxon>
    </lineage>
</organism>
<evidence type="ECO:0000313" key="2">
    <source>
        <dbReference type="EMBL" id="EIW83772.1"/>
    </source>
</evidence>
<sequence>MLSWPKLCRRCYILYVISMATQTIVIMALQVQKSTTSRTIICGNLLSSSAFWTATSAVEYMEDDSLGGYPGVSIYQSPGNIQYEHHIMRRIISALLIEIAAFDVWDREDKMTDNGLLYLCMSDVLVVSVISICGPRMILNLRLQEKLTVLGDPEESTISSLRFSFRSMDDDIGVP</sequence>
<keyword evidence="1" id="KW-0812">Transmembrane</keyword>
<gene>
    <name evidence="2" type="ORF">CONPUDRAFT_70721</name>
</gene>
<name>A0A5M3MXF5_CONPW</name>
<proteinExistence type="predicted"/>
<dbReference type="KEGG" id="cput:CONPUDRAFT_70721"/>
<dbReference type="AlphaFoldDB" id="A0A5M3MXF5"/>
<comment type="caution">
    <text evidence="2">The sequence shown here is derived from an EMBL/GenBank/DDBJ whole genome shotgun (WGS) entry which is preliminary data.</text>
</comment>